<keyword evidence="1" id="KW-0812">Transmembrane</keyword>
<feature type="domain" description="YdbS-like PH" evidence="2">
    <location>
        <begin position="394"/>
        <end position="456"/>
    </location>
</feature>
<feature type="transmembrane region" description="Helical" evidence="1">
    <location>
        <begin position="29"/>
        <end position="46"/>
    </location>
</feature>
<proteinExistence type="predicted"/>
<dbReference type="PIRSF" id="PIRSF026631">
    <property type="entry name" value="UCP026631"/>
    <property type="match status" value="1"/>
</dbReference>
<dbReference type="InterPro" id="IPR014529">
    <property type="entry name" value="UCP026631"/>
</dbReference>
<name>A0A6G6WFV1_9ACTN</name>
<dbReference type="AlphaFoldDB" id="A0A6G6WFV1"/>
<dbReference type="Pfam" id="PF03703">
    <property type="entry name" value="bPH_2"/>
    <property type="match status" value="2"/>
</dbReference>
<dbReference type="InterPro" id="IPR005182">
    <property type="entry name" value="YdbS-like_PH"/>
</dbReference>
<keyword evidence="4" id="KW-1185">Reference proteome</keyword>
<evidence type="ECO:0000256" key="1">
    <source>
        <dbReference type="SAM" id="Phobius"/>
    </source>
</evidence>
<evidence type="ECO:0000313" key="4">
    <source>
        <dbReference type="Proteomes" id="UP000502996"/>
    </source>
</evidence>
<dbReference type="KEGG" id="nano:G5V58_16055"/>
<dbReference type="RefSeq" id="WP_165234845.1">
    <property type="nucleotide sequence ID" value="NZ_CP049257.1"/>
</dbReference>
<keyword evidence="1" id="KW-0472">Membrane</keyword>
<evidence type="ECO:0000313" key="3">
    <source>
        <dbReference type="EMBL" id="QIG44086.1"/>
    </source>
</evidence>
<feature type="transmembrane region" description="Helical" evidence="1">
    <location>
        <begin position="163"/>
        <end position="186"/>
    </location>
</feature>
<dbReference type="EMBL" id="CP049257">
    <property type="protein sequence ID" value="QIG44086.1"/>
    <property type="molecule type" value="Genomic_DNA"/>
</dbReference>
<dbReference type="PANTHER" id="PTHR34473:SF2">
    <property type="entry name" value="UPF0699 TRANSMEMBRANE PROTEIN YDBT"/>
    <property type="match status" value="1"/>
</dbReference>
<dbReference type="Proteomes" id="UP000502996">
    <property type="component" value="Chromosome"/>
</dbReference>
<feature type="transmembrane region" description="Helical" evidence="1">
    <location>
        <begin position="7"/>
        <end position="23"/>
    </location>
</feature>
<accession>A0A6G6WFV1</accession>
<dbReference type="PANTHER" id="PTHR34473">
    <property type="entry name" value="UPF0699 TRANSMEMBRANE PROTEIN YDBS"/>
    <property type="match status" value="1"/>
</dbReference>
<gene>
    <name evidence="3" type="ORF">G5V58_16055</name>
</gene>
<protein>
    <submittedName>
        <fullName evidence="3">PH domain-containing protein</fullName>
    </submittedName>
</protein>
<reference evidence="3 4" key="1">
    <citation type="submission" date="2020-02" db="EMBL/GenBank/DDBJ databases">
        <title>Full genome sequence of Nocardioides sp. R-3366.</title>
        <authorList>
            <person name="Im W.-T."/>
        </authorList>
    </citation>
    <scope>NUCLEOTIDE SEQUENCE [LARGE SCALE GENOMIC DNA]</scope>
    <source>
        <strain evidence="3 4">R-3366</strain>
    </source>
</reference>
<feature type="transmembrane region" description="Helical" evidence="1">
    <location>
        <begin position="206"/>
        <end position="231"/>
    </location>
</feature>
<feature type="transmembrane region" description="Helical" evidence="1">
    <location>
        <begin position="339"/>
        <end position="358"/>
    </location>
</feature>
<keyword evidence="1" id="KW-1133">Transmembrane helix</keyword>
<organism evidence="3 4">
    <name type="scientific">Nocardioides anomalus</name>
    <dbReference type="NCBI Taxonomy" id="2712223"/>
    <lineage>
        <taxon>Bacteria</taxon>
        <taxon>Bacillati</taxon>
        <taxon>Actinomycetota</taxon>
        <taxon>Actinomycetes</taxon>
        <taxon>Propionibacteriales</taxon>
        <taxon>Nocardioidaceae</taxon>
        <taxon>Nocardioides</taxon>
    </lineage>
</organism>
<evidence type="ECO:0000259" key="2">
    <source>
        <dbReference type="Pfam" id="PF03703"/>
    </source>
</evidence>
<feature type="domain" description="YdbS-like PH" evidence="2">
    <location>
        <begin position="45"/>
        <end position="126"/>
    </location>
</feature>
<sequence length="471" mass="50105">MHPIRELVRFLPVLVVVVVGSTAAGGEQWQLIGVAFPVALGLLRYLTTRFRIAAGRIELQRGLLNRHVLSSPVDRVRTVDLTSSPIHRILGLTTVRIGTGTASSNDEDRIDLDGLPRDRARALREELLRSSPLDDAVGAEGADGVAPETERVVLALDPSWVRFAPLTGSGVVIAAAALGGGSQLLQAFGFWEHLDPSRLDGPDAPLAVLVPVLLLGVAVLVSLLSVAGYLVTNFGFRLTRGGTTWHLSRGLLTTRETTLDDERVAGVNLSEPLGLRIARGARLSAVITGLDRSQRGSSLLVPPAPRTVAEGVAREVLDTAEPIDAPLVGHGPRAARRRWTRATGPAAVLAVVLVVLVVLGAPRWLLAGLLVLPVAALLAWDRTRALGHALVAGHLVARSGSLVRRRRVLEVRHIIGWNLQSTWFQRRAGLTTLVATTAGGSQAVAVLDVPESEAVRVAHEALPELLAQFSA</sequence>